<name>B7KGV7_GLOC7</name>
<organism evidence="1 2">
    <name type="scientific">Gloeothece citriformis (strain PCC 7424)</name>
    <name type="common">Cyanothece sp. (strain PCC 7424)</name>
    <dbReference type="NCBI Taxonomy" id="65393"/>
    <lineage>
        <taxon>Bacteria</taxon>
        <taxon>Bacillati</taxon>
        <taxon>Cyanobacteriota</taxon>
        <taxon>Cyanophyceae</taxon>
        <taxon>Oscillatoriophycideae</taxon>
        <taxon>Chroococcales</taxon>
        <taxon>Aphanothecaceae</taxon>
        <taxon>Gloeothece</taxon>
        <taxon>Gloeothece citriformis</taxon>
    </lineage>
</organism>
<dbReference type="eggNOG" id="ENOG50306UD">
    <property type="taxonomic scope" value="Bacteria"/>
</dbReference>
<dbReference type="KEGG" id="cyc:PCC7424_5093"/>
<dbReference type="HOGENOM" id="CLU_1702265_0_0_3"/>
<dbReference type="Proteomes" id="UP000002384">
    <property type="component" value="Chromosome"/>
</dbReference>
<dbReference type="STRING" id="65393.PCC7424_5093"/>
<protein>
    <submittedName>
        <fullName evidence="1">Uncharacterized protein</fullName>
    </submittedName>
</protein>
<dbReference type="AlphaFoldDB" id="B7KGV7"/>
<keyword evidence="2" id="KW-1185">Reference proteome</keyword>
<dbReference type="EMBL" id="CP001291">
    <property type="protein sequence ID" value="ACK73444.1"/>
    <property type="molecule type" value="Genomic_DNA"/>
</dbReference>
<dbReference type="RefSeq" id="WP_015957024.1">
    <property type="nucleotide sequence ID" value="NC_011729.1"/>
</dbReference>
<evidence type="ECO:0000313" key="2">
    <source>
        <dbReference type="Proteomes" id="UP000002384"/>
    </source>
</evidence>
<sequence>MATATLIKDLNDISTEDYCVLGLATCFLKEDGEFHEVQVVEPIPSAALEAILKGIPTSYQFACGFLVGEILAGDTPQVPAHFPPQAQLCDNFVERVIAATRTYKSRPEAQKHIPVGTRHDDLNFSLEKKRVLNAVHVVRTEDNVKQHSHTHQVL</sequence>
<accession>B7KGV7</accession>
<gene>
    <name evidence="1" type="ordered locus">PCC7424_5093</name>
</gene>
<evidence type="ECO:0000313" key="1">
    <source>
        <dbReference type="EMBL" id="ACK73444.1"/>
    </source>
</evidence>
<proteinExistence type="predicted"/>
<reference evidence="2" key="1">
    <citation type="journal article" date="2011" name="MBio">
        <title>Novel metabolic attributes of the genus Cyanothece, comprising a group of unicellular nitrogen-fixing Cyanobacteria.</title>
        <authorList>
            <person name="Bandyopadhyay A."/>
            <person name="Elvitigala T."/>
            <person name="Welsh E."/>
            <person name="Stockel J."/>
            <person name="Liberton M."/>
            <person name="Min H."/>
            <person name="Sherman L.A."/>
            <person name="Pakrasi H.B."/>
        </authorList>
    </citation>
    <scope>NUCLEOTIDE SEQUENCE [LARGE SCALE GENOMIC DNA]</scope>
    <source>
        <strain evidence="2">PCC 7424</strain>
    </source>
</reference>
<dbReference type="OrthoDB" id="557974at2"/>